<dbReference type="EMBL" id="LT599583">
    <property type="protein sequence ID" value="SBW79738.1"/>
    <property type="molecule type" value="Genomic_DNA"/>
</dbReference>
<evidence type="ECO:0000256" key="4">
    <source>
        <dbReference type="RuleBase" id="RU003744"/>
    </source>
</evidence>
<dbReference type="GO" id="GO:0030313">
    <property type="term" value="C:cell envelope"/>
    <property type="evidence" value="ECO:0007669"/>
    <property type="project" value="UniProtKB-SubCell"/>
</dbReference>
<feature type="chain" id="PRO_5008916115" description="Solute-binding protein family 3/N-terminal domain-containing protein" evidence="5">
    <location>
        <begin position="24"/>
        <end position="250"/>
    </location>
</feature>
<evidence type="ECO:0000256" key="2">
    <source>
        <dbReference type="ARBA" id="ARBA00010333"/>
    </source>
</evidence>
<gene>
    <name evidence="7" type="ORF">PVE_R1G1852</name>
</gene>
<dbReference type="InterPro" id="IPR001638">
    <property type="entry name" value="Solute-binding_3/MltF_N"/>
</dbReference>
<evidence type="ECO:0000313" key="8">
    <source>
        <dbReference type="Proteomes" id="UP000245431"/>
    </source>
</evidence>
<evidence type="ECO:0000256" key="3">
    <source>
        <dbReference type="ARBA" id="ARBA00022729"/>
    </source>
</evidence>
<dbReference type="Pfam" id="PF00497">
    <property type="entry name" value="SBP_bac_3"/>
    <property type="match status" value="1"/>
</dbReference>
<dbReference type="AlphaFoldDB" id="A0A1D3JUI6"/>
<dbReference type="PANTHER" id="PTHR35936:SF17">
    <property type="entry name" value="ARGININE-BINDING EXTRACELLULAR PROTEIN ARTP"/>
    <property type="match status" value="1"/>
</dbReference>
<dbReference type="PANTHER" id="PTHR35936">
    <property type="entry name" value="MEMBRANE-BOUND LYTIC MUREIN TRANSGLYCOSYLASE F"/>
    <property type="match status" value="1"/>
</dbReference>
<dbReference type="PROSITE" id="PS01039">
    <property type="entry name" value="SBP_BACTERIAL_3"/>
    <property type="match status" value="1"/>
</dbReference>
<protein>
    <recommendedName>
        <fullName evidence="6">Solute-binding protein family 3/N-terminal domain-containing protein</fullName>
    </recommendedName>
</protein>
<evidence type="ECO:0000313" key="7">
    <source>
        <dbReference type="EMBL" id="SBW79738.1"/>
    </source>
</evidence>
<proteinExistence type="inferred from homology"/>
<evidence type="ECO:0000256" key="5">
    <source>
        <dbReference type="SAM" id="SignalP"/>
    </source>
</evidence>
<dbReference type="SUPFAM" id="SSF53850">
    <property type="entry name" value="Periplasmic binding protein-like II"/>
    <property type="match status" value="1"/>
</dbReference>
<sequence length="250" mass="26961">MKQVKQTLYAVTITLGLLSVAHAQPLRFATEGAYPPFNYVDSNNQLRGFDVDMANALCARLGVECTIVAQDWEGIIPGLLAKKYDAIIASMAITEERQKTVSFTQPYNRTRMVLAVPRGSDIQDAAPAMLAGKTVGAQSSSTQGIYNQDVYGANGARVKLYVGQDEANSDLLNGRLDAVVNDSAPMQEWLKSTAPQCCRVLAIPGTQSDAGIAVRKADEALRARLNQAIADVIADGTYRQLKLAHGLEDD</sequence>
<comment type="subcellular location">
    <subcellularLocation>
        <location evidence="1">Cell envelope</location>
    </subcellularLocation>
</comment>
<evidence type="ECO:0000256" key="1">
    <source>
        <dbReference type="ARBA" id="ARBA00004196"/>
    </source>
</evidence>
<feature type="domain" description="Solute-binding protein family 3/N-terminal" evidence="6">
    <location>
        <begin position="25"/>
        <end position="249"/>
    </location>
</feature>
<reference evidence="8" key="1">
    <citation type="submission" date="2016-07" db="EMBL/GenBank/DDBJ databases">
        <authorList>
            <person name="Florea S."/>
            <person name="Webb J.S."/>
            <person name="Jaromczyk J."/>
            <person name="Schardl C.L."/>
        </authorList>
    </citation>
    <scope>NUCLEOTIDE SEQUENCE [LARGE SCALE GENOMIC DNA]</scope>
    <source>
        <strain evidence="8">1YdBTEX2</strain>
    </source>
</reference>
<dbReference type="Gene3D" id="3.40.190.10">
    <property type="entry name" value="Periplasmic binding protein-like II"/>
    <property type="match status" value="2"/>
</dbReference>
<organism evidence="7 8">
    <name type="scientific">Pseudomonas veronii 1YdBTEX2</name>
    <dbReference type="NCBI Taxonomy" id="1295141"/>
    <lineage>
        <taxon>Bacteria</taxon>
        <taxon>Pseudomonadati</taxon>
        <taxon>Pseudomonadota</taxon>
        <taxon>Gammaproteobacteria</taxon>
        <taxon>Pseudomonadales</taxon>
        <taxon>Pseudomonadaceae</taxon>
        <taxon>Pseudomonas</taxon>
    </lineage>
</organism>
<dbReference type="InterPro" id="IPR018313">
    <property type="entry name" value="SBP_3_CS"/>
</dbReference>
<feature type="signal peptide" evidence="5">
    <location>
        <begin position="1"/>
        <end position="23"/>
    </location>
</feature>
<dbReference type="SMART" id="SM00062">
    <property type="entry name" value="PBPb"/>
    <property type="match status" value="1"/>
</dbReference>
<dbReference type="Proteomes" id="UP000245431">
    <property type="component" value="Chromosome PVE_r1"/>
</dbReference>
<name>A0A1D3JUI6_PSEVE</name>
<dbReference type="RefSeq" id="WP_017849461.1">
    <property type="nucleotide sequence ID" value="NZ_AOUH01000047.1"/>
</dbReference>
<keyword evidence="3 5" id="KW-0732">Signal</keyword>
<accession>A0A1D3JUI6</accession>
<comment type="similarity">
    <text evidence="2 4">Belongs to the bacterial solute-binding protein 3 family.</text>
</comment>
<evidence type="ECO:0000259" key="6">
    <source>
        <dbReference type="SMART" id="SM00062"/>
    </source>
</evidence>